<dbReference type="Pfam" id="PF04117">
    <property type="entry name" value="Mpv17_PMP22"/>
    <property type="match status" value="1"/>
</dbReference>
<feature type="transmembrane region" description="Helical" evidence="6">
    <location>
        <begin position="159"/>
        <end position="179"/>
    </location>
</feature>
<feature type="transmembrane region" description="Helical" evidence="6">
    <location>
        <begin position="130"/>
        <end position="153"/>
    </location>
</feature>
<keyword evidence="5 6" id="KW-0472">Membrane</keyword>
<dbReference type="GO" id="GO:0005778">
    <property type="term" value="C:peroxisomal membrane"/>
    <property type="evidence" value="ECO:0007669"/>
    <property type="project" value="TreeGrafter"/>
</dbReference>
<dbReference type="InterPro" id="IPR007248">
    <property type="entry name" value="Mpv17_PMP22"/>
</dbReference>
<name>A0A1B6FYW1_9HEMI</name>
<evidence type="ECO:0000256" key="4">
    <source>
        <dbReference type="ARBA" id="ARBA00022989"/>
    </source>
</evidence>
<keyword evidence="3 6" id="KW-0812">Transmembrane</keyword>
<evidence type="ECO:0008006" key="8">
    <source>
        <dbReference type="Google" id="ProtNLM"/>
    </source>
</evidence>
<evidence type="ECO:0000256" key="1">
    <source>
        <dbReference type="ARBA" id="ARBA00004141"/>
    </source>
</evidence>
<evidence type="ECO:0000256" key="5">
    <source>
        <dbReference type="ARBA" id="ARBA00023136"/>
    </source>
</evidence>
<organism evidence="7">
    <name type="scientific">Cuerna arida</name>
    <dbReference type="NCBI Taxonomy" id="1464854"/>
    <lineage>
        <taxon>Eukaryota</taxon>
        <taxon>Metazoa</taxon>
        <taxon>Ecdysozoa</taxon>
        <taxon>Arthropoda</taxon>
        <taxon>Hexapoda</taxon>
        <taxon>Insecta</taxon>
        <taxon>Pterygota</taxon>
        <taxon>Neoptera</taxon>
        <taxon>Paraneoptera</taxon>
        <taxon>Hemiptera</taxon>
        <taxon>Auchenorrhyncha</taxon>
        <taxon>Membracoidea</taxon>
        <taxon>Cicadellidae</taxon>
        <taxon>Cicadellinae</taxon>
        <taxon>Proconiini</taxon>
        <taxon>Cuerna</taxon>
    </lineage>
</organism>
<sequence>MSLSKPSRLIFTLVGAYYDGLYNSPIKTKSLTSCAVATLANLTSQYLTGVRTIDQDSLVAFGLFGLLFGGSIPHYFYLLLDQVVPYSASRHLLKQLLIERLIFTPLYQMFALYMLARLESKNHNQAMSQLIVIYWPLLKANWIFVTILQALNLKFVPPVLRVLVNNVIGYVWTVFLAHMKRKADSRRSKLD</sequence>
<comment type="similarity">
    <text evidence="2 6">Belongs to the peroxisomal membrane protein PXMP2/4 family.</text>
</comment>
<gene>
    <name evidence="7" type="ORF">g.14277</name>
</gene>
<accession>A0A1B6FYW1</accession>
<evidence type="ECO:0000256" key="2">
    <source>
        <dbReference type="ARBA" id="ARBA00006824"/>
    </source>
</evidence>
<dbReference type="EMBL" id="GECZ01014392">
    <property type="protein sequence ID" value="JAS55377.1"/>
    <property type="molecule type" value="Transcribed_RNA"/>
</dbReference>
<keyword evidence="4 6" id="KW-1133">Transmembrane helix</keyword>
<reference evidence="7" key="1">
    <citation type="submission" date="2015-11" db="EMBL/GenBank/DDBJ databases">
        <title>De novo transcriptome assembly of four potential Pierce s Disease insect vectors from Arizona vineyards.</title>
        <authorList>
            <person name="Tassone E.E."/>
        </authorList>
    </citation>
    <scope>NUCLEOTIDE SEQUENCE</scope>
</reference>
<feature type="transmembrane region" description="Helical" evidence="6">
    <location>
        <begin position="58"/>
        <end position="77"/>
    </location>
</feature>
<dbReference type="PANTHER" id="PTHR11266:SF80">
    <property type="entry name" value="PEROXISOMAL MEMBRANE PROTEIN 2"/>
    <property type="match status" value="1"/>
</dbReference>
<comment type="subcellular location">
    <subcellularLocation>
        <location evidence="1">Membrane</location>
        <topology evidence="1">Multi-pass membrane protein</topology>
    </subcellularLocation>
</comment>
<dbReference type="PANTHER" id="PTHR11266">
    <property type="entry name" value="PEROXISOMAL MEMBRANE PROTEIN 2, PXMP2 MPV17"/>
    <property type="match status" value="1"/>
</dbReference>
<proteinExistence type="inferred from homology"/>
<protein>
    <recommendedName>
        <fullName evidence="8">Peroxisomal membrane protein 2</fullName>
    </recommendedName>
</protein>
<evidence type="ECO:0000256" key="3">
    <source>
        <dbReference type="ARBA" id="ARBA00022692"/>
    </source>
</evidence>
<evidence type="ECO:0000313" key="7">
    <source>
        <dbReference type="EMBL" id="JAS55377.1"/>
    </source>
</evidence>
<feature type="transmembrane region" description="Helical" evidence="6">
    <location>
        <begin position="97"/>
        <end position="118"/>
    </location>
</feature>
<evidence type="ECO:0000256" key="6">
    <source>
        <dbReference type="RuleBase" id="RU363053"/>
    </source>
</evidence>
<dbReference type="AlphaFoldDB" id="A0A1B6FYW1"/>